<evidence type="ECO:0000313" key="3">
    <source>
        <dbReference type="Proteomes" id="UP000037397"/>
    </source>
</evidence>
<organism evidence="2 3">
    <name type="scientific">Luteipulveratus halotolerans</name>
    <dbReference type="NCBI Taxonomy" id="1631356"/>
    <lineage>
        <taxon>Bacteria</taxon>
        <taxon>Bacillati</taxon>
        <taxon>Actinomycetota</taxon>
        <taxon>Actinomycetes</taxon>
        <taxon>Micrococcales</taxon>
        <taxon>Dermacoccaceae</taxon>
        <taxon>Luteipulveratus</taxon>
    </lineage>
</organism>
<keyword evidence="1" id="KW-0812">Transmembrane</keyword>
<keyword evidence="1" id="KW-1133">Transmembrane helix</keyword>
<evidence type="ECO:0008006" key="4">
    <source>
        <dbReference type="Google" id="ProtNLM"/>
    </source>
</evidence>
<name>A0A0L6CLU8_9MICO</name>
<evidence type="ECO:0000313" key="2">
    <source>
        <dbReference type="EMBL" id="KNX38727.1"/>
    </source>
</evidence>
<accession>A0A0L6CLU8</accession>
<reference evidence="3" key="1">
    <citation type="submission" date="2015-03" db="EMBL/GenBank/DDBJ databases">
        <title>Luteipulveratus halotolerans sp. nov., a novel actinobacterium (Dermacoccaceae) from Sarawak, Malaysia.</title>
        <authorList>
            <person name="Juboi H."/>
            <person name="Basik A."/>
            <person name="Shamsul S.S."/>
            <person name="Arnold P."/>
            <person name="Schmitt E.K."/>
            <person name="Sanglier J.-J."/>
            <person name="Yeo T."/>
        </authorList>
    </citation>
    <scope>NUCLEOTIDE SEQUENCE [LARGE SCALE GENOMIC DNA]</scope>
    <source>
        <strain evidence="3">C296001</strain>
    </source>
</reference>
<dbReference type="AlphaFoldDB" id="A0A0L6CLU8"/>
<dbReference type="InterPro" id="IPR008407">
    <property type="entry name" value="Brnchd-chn_aa_trnsp_AzlD"/>
</dbReference>
<keyword evidence="1" id="KW-0472">Membrane</keyword>
<dbReference type="OrthoDB" id="5324916at2"/>
<keyword evidence="3" id="KW-1185">Reference proteome</keyword>
<feature type="transmembrane region" description="Helical" evidence="1">
    <location>
        <begin position="40"/>
        <end position="58"/>
    </location>
</feature>
<sequence>MTLAHALPVILVAGGLTYALRLLPFLVVDQMRGQERIERLGRLLPGGIMIILIAYTVVEPSTRLDHRALLGASVVTAVLHVWRRNPLISIGGGVLVYACMEALW</sequence>
<dbReference type="RefSeq" id="WP_050671224.1">
    <property type="nucleotide sequence ID" value="NZ_LAIR01000002.1"/>
</dbReference>
<gene>
    <name evidence="2" type="ORF">VV01_18815</name>
</gene>
<evidence type="ECO:0000256" key="1">
    <source>
        <dbReference type="SAM" id="Phobius"/>
    </source>
</evidence>
<dbReference type="STRING" id="1631356.VV01_18815"/>
<comment type="caution">
    <text evidence="2">The sequence shown here is derived from an EMBL/GenBank/DDBJ whole genome shotgun (WGS) entry which is preliminary data.</text>
</comment>
<dbReference type="EMBL" id="LAIR01000002">
    <property type="protein sequence ID" value="KNX38727.1"/>
    <property type="molecule type" value="Genomic_DNA"/>
</dbReference>
<protein>
    <recommendedName>
        <fullName evidence="4">Branched-chain amino acid ABC transporter</fullName>
    </recommendedName>
</protein>
<dbReference type="Pfam" id="PF05437">
    <property type="entry name" value="AzlD"/>
    <property type="match status" value="1"/>
</dbReference>
<proteinExistence type="predicted"/>
<feature type="transmembrane region" description="Helical" evidence="1">
    <location>
        <begin position="6"/>
        <end position="28"/>
    </location>
</feature>
<dbReference type="Proteomes" id="UP000037397">
    <property type="component" value="Unassembled WGS sequence"/>
</dbReference>